<dbReference type="PANTHER" id="PTHR35807">
    <property type="entry name" value="TRANSCRIPTIONAL REGULATOR REDD-RELATED"/>
    <property type="match status" value="1"/>
</dbReference>
<keyword evidence="2" id="KW-0805">Transcription regulation</keyword>
<dbReference type="InterPro" id="IPR036388">
    <property type="entry name" value="WH-like_DNA-bd_sf"/>
</dbReference>
<feature type="DNA-binding region" description="OmpR/PhoB-type" evidence="5">
    <location>
        <begin position="1"/>
        <end position="86"/>
    </location>
</feature>
<evidence type="ECO:0000256" key="3">
    <source>
        <dbReference type="ARBA" id="ARBA00023125"/>
    </source>
</evidence>
<dbReference type="SUPFAM" id="SSF48452">
    <property type="entry name" value="TPR-like"/>
    <property type="match status" value="1"/>
</dbReference>
<dbReference type="InterPro" id="IPR005158">
    <property type="entry name" value="BTAD"/>
</dbReference>
<dbReference type="CDD" id="cd15831">
    <property type="entry name" value="BTAD"/>
    <property type="match status" value="1"/>
</dbReference>
<comment type="similarity">
    <text evidence="1">Belongs to the AfsR/DnrI/RedD regulatory family.</text>
</comment>
<dbReference type="InterPro" id="IPR011990">
    <property type="entry name" value="TPR-like_helical_dom_sf"/>
</dbReference>
<dbReference type="InterPro" id="IPR001867">
    <property type="entry name" value="OmpR/PhoB-type_DNA-bd"/>
</dbReference>
<dbReference type="Proteomes" id="UP001150259">
    <property type="component" value="Unassembled WGS sequence"/>
</dbReference>
<keyword evidence="8" id="KW-1185">Reference proteome</keyword>
<evidence type="ECO:0000256" key="1">
    <source>
        <dbReference type="ARBA" id="ARBA00005820"/>
    </source>
</evidence>
<dbReference type="Gene3D" id="1.25.40.10">
    <property type="entry name" value="Tetratricopeptide repeat domain"/>
    <property type="match status" value="1"/>
</dbReference>
<reference evidence="7 8" key="1">
    <citation type="submission" date="2022-11" db="EMBL/GenBank/DDBJ databases">
        <title>Anaerobic phenanthrene biodegradation by a DNRA strain PheN6.</title>
        <authorList>
            <person name="Zhang Z."/>
        </authorList>
    </citation>
    <scope>NUCLEOTIDE SEQUENCE [LARGE SCALE GENOMIC DNA]</scope>
    <source>
        <strain evidence="7 8">PheN6</strain>
    </source>
</reference>
<sequence length="1365" mass="145130">MRVGVLGPVEVDGGAVALGPRDRVVLAVLATRPGQHVTADSIAEALWAEALPASWTKVVQGCVSRLRKALGAAAIETTAAGYRLRLHRDDLDHMRFEHHVGRGRELLATGEPDRALYLLDQALALWRGDPFADLTEWEPGRTEAERLIELFRDAEELRAEAALQSGRHHDVLPDLKRLVAEQPTRERRWGLLALAQYHAGQQADALQTLGRAKAVLLNELGLDPGPGLATLEESILRQDSSLVAQSAFAPVSATCPYLGLLPYGLGDASAFFGREADTEAALRRLDQVGVLAVVGPSGSGKSSLIRAGVAAALERDGRRVAVLTPGQLPLAALDAARPQAADVLVVDQCEEALALSEDSGERADFFDRLVDFAARSGAQLVISLRADRFGDLSIHTEFARLVERGLYLLGPLREADLRRAIEGPAAQAGLRIEAGLVDLLVREVLGESGALPLLSHVLRQTWKRREGNTLTVAGYTATGGIRGAVSQSAEGLFRGLTGAQQTMVRDLMVRLVAADDAGAPIRQRVPRRSVLTNQARQEVAERLIAARLLSSDGDTLEVAHESLAVAWPRLRGWLDDDVDGLRIMRHLAVAAETWDELGRPESELYRGVRLARSVEWRDRSQPTLTPVEDDFLAASTALADREAHAAEEQARRDHRSNQRLRLALAATAAVLAVAVVAGVAAFTSAGRANRTALRSDSERLGAESARVKEVDLALLLAAAGLRLQDTAESRTNLIEALSRVPDLDLATHAPAFAMAVLPSGGIVLSHGNNGIHIHDPATLGVTGRNESVKGPHVVASARGDLIAASVFSDASTPPVLLLRPDGTREAAQLEGFPKSPVVWQSLSFDPTGRWMSVGVNPTGAHPGMVLVWDVGRRDRPVLRLKTSHFLRPIVSGDGRTLYSTDGSSLLVTNVPDGRPRKTVTAADLGVRSLTGQLLLTPDSRTLVTGGGPEAVVIDTGTLRPTAHLYDGQASSEDLSLSRDGRRLAVVGDRVIVWDLSGPVPQVVANAGVSGDTAGLSPDGSTLFVSADDNLLRLDLTGEHGFIPVAGGSPLGRNATASIDRAGTKVAYQSPVSPATLQIRDVRTGRLGPLVDMHMEPMSWTEVRWSPDGRLVSSTTGGPDAGLWDAVTGKQLAKASFTEGAKPTMFTPDGGALLVGTGDSRLHVLGVPDLEPLRAPINVGVGELEYLILSPNGREVIAVGDEASVVDYRSGTVEGRVGTEDETPVSGAFSPDGERLFLTFASGGVGLLDAETKSYLSVPDRVRLLGAFEPVWSRDGSLVAATISDGVGVWDGQTGEFIGSVSGVTGSLAFTDEGVIAIAENEGVIRSWDPRPSAWVAAACRMAGRDLTEAEWRSYLPDRQYDAVCS</sequence>
<dbReference type="PANTHER" id="PTHR35807:SF1">
    <property type="entry name" value="TRANSCRIPTIONAL REGULATOR REDD"/>
    <property type="match status" value="1"/>
</dbReference>
<dbReference type="PROSITE" id="PS51755">
    <property type="entry name" value="OMPR_PHOB"/>
    <property type="match status" value="1"/>
</dbReference>
<dbReference type="EMBL" id="JAPFQL010000017">
    <property type="protein sequence ID" value="MDC5696758.1"/>
    <property type="molecule type" value="Genomic_DNA"/>
</dbReference>
<dbReference type="SMART" id="SM01043">
    <property type="entry name" value="BTAD"/>
    <property type="match status" value="1"/>
</dbReference>
<protein>
    <submittedName>
        <fullName evidence="7">BTAD domain-containing putative transcriptional regulator</fullName>
    </submittedName>
</protein>
<dbReference type="SUPFAM" id="SSF46894">
    <property type="entry name" value="C-terminal effector domain of the bipartite response regulators"/>
    <property type="match status" value="1"/>
</dbReference>
<dbReference type="Gene3D" id="1.10.10.10">
    <property type="entry name" value="Winged helix-like DNA-binding domain superfamily/Winged helix DNA-binding domain"/>
    <property type="match status" value="1"/>
</dbReference>
<dbReference type="SUPFAM" id="SSF52540">
    <property type="entry name" value="P-loop containing nucleoside triphosphate hydrolases"/>
    <property type="match status" value="1"/>
</dbReference>
<comment type="caution">
    <text evidence="7">The sequence shown here is derived from an EMBL/GenBank/DDBJ whole genome shotgun (WGS) entry which is preliminary data.</text>
</comment>
<dbReference type="InterPro" id="IPR011044">
    <property type="entry name" value="Quino_amine_DH_bsu"/>
</dbReference>
<dbReference type="SMART" id="SM00862">
    <property type="entry name" value="Trans_reg_C"/>
    <property type="match status" value="1"/>
</dbReference>
<dbReference type="Pfam" id="PF20703">
    <property type="entry name" value="nSTAND1"/>
    <property type="match status" value="1"/>
</dbReference>
<dbReference type="InterPro" id="IPR016032">
    <property type="entry name" value="Sig_transdc_resp-reg_C-effctor"/>
</dbReference>
<dbReference type="Gene3D" id="2.130.10.10">
    <property type="entry name" value="YVTN repeat-like/Quinoprotein amine dehydrogenase"/>
    <property type="match status" value="3"/>
</dbReference>
<dbReference type="InterPro" id="IPR027417">
    <property type="entry name" value="P-loop_NTPase"/>
</dbReference>
<dbReference type="InterPro" id="IPR051677">
    <property type="entry name" value="AfsR-DnrI-RedD_regulator"/>
</dbReference>
<dbReference type="Pfam" id="PF00486">
    <property type="entry name" value="Trans_reg_C"/>
    <property type="match status" value="1"/>
</dbReference>
<evidence type="ECO:0000256" key="2">
    <source>
        <dbReference type="ARBA" id="ARBA00023015"/>
    </source>
</evidence>
<accession>A0ABT5GEU4</accession>
<proteinExistence type="inferred from homology"/>
<evidence type="ECO:0000313" key="7">
    <source>
        <dbReference type="EMBL" id="MDC5696758.1"/>
    </source>
</evidence>
<dbReference type="InterPro" id="IPR049052">
    <property type="entry name" value="nSTAND1"/>
</dbReference>
<gene>
    <name evidence="7" type="ORF">OO014_05770</name>
</gene>
<dbReference type="Gene3D" id="3.40.50.300">
    <property type="entry name" value="P-loop containing nucleotide triphosphate hydrolases"/>
    <property type="match status" value="1"/>
</dbReference>
<evidence type="ECO:0000313" key="8">
    <source>
        <dbReference type="Proteomes" id="UP001150259"/>
    </source>
</evidence>
<evidence type="ECO:0000259" key="6">
    <source>
        <dbReference type="PROSITE" id="PS51755"/>
    </source>
</evidence>
<evidence type="ECO:0000256" key="5">
    <source>
        <dbReference type="PROSITE-ProRule" id="PRU01091"/>
    </source>
</evidence>
<feature type="domain" description="OmpR/PhoB-type" evidence="6">
    <location>
        <begin position="1"/>
        <end position="86"/>
    </location>
</feature>
<dbReference type="RefSeq" id="WP_272461334.1">
    <property type="nucleotide sequence ID" value="NZ_JAPFQL010000017.1"/>
</dbReference>
<keyword evidence="4" id="KW-0804">Transcription</keyword>
<name>A0ABT5GEU4_9MICO</name>
<dbReference type="InterPro" id="IPR011047">
    <property type="entry name" value="Quinoprotein_ADH-like_sf"/>
</dbReference>
<dbReference type="InterPro" id="IPR015943">
    <property type="entry name" value="WD40/YVTN_repeat-like_dom_sf"/>
</dbReference>
<evidence type="ECO:0000256" key="4">
    <source>
        <dbReference type="ARBA" id="ARBA00023163"/>
    </source>
</evidence>
<organism evidence="7 8">
    <name type="scientific">Intrasporangium calvum</name>
    <dbReference type="NCBI Taxonomy" id="53358"/>
    <lineage>
        <taxon>Bacteria</taxon>
        <taxon>Bacillati</taxon>
        <taxon>Actinomycetota</taxon>
        <taxon>Actinomycetes</taxon>
        <taxon>Micrococcales</taxon>
        <taxon>Intrasporangiaceae</taxon>
        <taxon>Intrasporangium</taxon>
    </lineage>
</organism>
<keyword evidence="3 5" id="KW-0238">DNA-binding</keyword>
<dbReference type="SUPFAM" id="SSF50969">
    <property type="entry name" value="YVTN repeat-like/Quinoprotein amine dehydrogenase"/>
    <property type="match status" value="1"/>
</dbReference>
<dbReference type="Pfam" id="PF03704">
    <property type="entry name" value="BTAD"/>
    <property type="match status" value="1"/>
</dbReference>
<dbReference type="SUPFAM" id="SSF50998">
    <property type="entry name" value="Quinoprotein alcohol dehydrogenase-like"/>
    <property type="match status" value="1"/>
</dbReference>